<dbReference type="PROSITE" id="PS00109">
    <property type="entry name" value="PROTEIN_KINASE_TYR"/>
    <property type="match status" value="1"/>
</dbReference>
<dbReference type="PANTHER" id="PTHR12209">
    <property type="entry name" value="NON-SPECIFIC SERINE/THREONINE PROTEIN KINASE"/>
    <property type="match status" value="1"/>
</dbReference>
<evidence type="ECO:0000256" key="6">
    <source>
        <dbReference type="ARBA" id="ARBA00022741"/>
    </source>
</evidence>
<evidence type="ECO:0000313" key="12">
    <source>
        <dbReference type="EMBL" id="KAJ8973022.1"/>
    </source>
</evidence>
<keyword evidence="8" id="KW-0067">ATP-binding</keyword>
<dbReference type="Proteomes" id="UP001162164">
    <property type="component" value="Unassembled WGS sequence"/>
</dbReference>
<evidence type="ECO:0000256" key="7">
    <source>
        <dbReference type="ARBA" id="ARBA00022777"/>
    </source>
</evidence>
<dbReference type="SUPFAM" id="SSF56112">
    <property type="entry name" value="Protein kinase-like (PK-like)"/>
    <property type="match status" value="1"/>
</dbReference>
<dbReference type="Gene3D" id="3.30.200.20">
    <property type="entry name" value="Phosphorylase Kinase, domain 1"/>
    <property type="match status" value="1"/>
</dbReference>
<protein>
    <recommendedName>
        <fullName evidence="2">non-specific serine/threonine protein kinase</fullName>
        <ecNumber evidence="2">2.7.11.1</ecNumber>
    </recommendedName>
</protein>
<proteinExistence type="inferred from homology"/>
<organism evidence="12 13">
    <name type="scientific">Molorchus minor</name>
    <dbReference type="NCBI Taxonomy" id="1323400"/>
    <lineage>
        <taxon>Eukaryota</taxon>
        <taxon>Metazoa</taxon>
        <taxon>Ecdysozoa</taxon>
        <taxon>Arthropoda</taxon>
        <taxon>Hexapoda</taxon>
        <taxon>Insecta</taxon>
        <taxon>Pterygota</taxon>
        <taxon>Neoptera</taxon>
        <taxon>Endopterygota</taxon>
        <taxon>Coleoptera</taxon>
        <taxon>Polyphaga</taxon>
        <taxon>Cucujiformia</taxon>
        <taxon>Chrysomeloidea</taxon>
        <taxon>Cerambycidae</taxon>
        <taxon>Lamiinae</taxon>
        <taxon>Monochamini</taxon>
        <taxon>Molorchus</taxon>
    </lineage>
</organism>
<keyword evidence="6" id="KW-0547">Nucleotide-binding</keyword>
<dbReference type="InterPro" id="IPR008266">
    <property type="entry name" value="Tyr_kinase_AS"/>
</dbReference>
<evidence type="ECO:0000256" key="5">
    <source>
        <dbReference type="ARBA" id="ARBA00022694"/>
    </source>
</evidence>
<dbReference type="PANTHER" id="PTHR12209:SF0">
    <property type="entry name" value="EKC_KEOPS COMPLEX SUBUNIT TP53RK"/>
    <property type="match status" value="1"/>
</dbReference>
<dbReference type="Gene3D" id="1.10.510.10">
    <property type="entry name" value="Transferase(Phosphotransferase) domain 1"/>
    <property type="match status" value="1"/>
</dbReference>
<evidence type="ECO:0000256" key="4">
    <source>
        <dbReference type="ARBA" id="ARBA00022679"/>
    </source>
</evidence>
<dbReference type="EMBL" id="JAPWTJ010001255">
    <property type="protein sequence ID" value="KAJ8973022.1"/>
    <property type="molecule type" value="Genomic_DNA"/>
</dbReference>
<dbReference type="Pfam" id="PF06293">
    <property type="entry name" value="Kdo"/>
    <property type="match status" value="1"/>
</dbReference>
<dbReference type="InterPro" id="IPR011009">
    <property type="entry name" value="Kinase-like_dom_sf"/>
</dbReference>
<dbReference type="InterPro" id="IPR022495">
    <property type="entry name" value="Bud32"/>
</dbReference>
<evidence type="ECO:0000256" key="8">
    <source>
        <dbReference type="ARBA" id="ARBA00022840"/>
    </source>
</evidence>
<evidence type="ECO:0000256" key="1">
    <source>
        <dbReference type="ARBA" id="ARBA00010630"/>
    </source>
</evidence>
<evidence type="ECO:0000256" key="3">
    <source>
        <dbReference type="ARBA" id="ARBA00022527"/>
    </source>
</evidence>
<keyword evidence="3" id="KW-0723">Serine/threonine-protein kinase</keyword>
<sequence length="239" mass="27602">MVTVITIQPATTRARMEGFELIRQGAEAKLYKGIYLGKPTLAKERFSKKYRHENLDLLLTKERMKAENRAIVRCKAFGIRTPAIYLVDFHRRIIFMEYFEHSMVLKDFIEITPVEQLISLAVDIGRMLGKMHENNIIHGDLTSSNILVVLKNKGSFENLEDLYLVFIDFGLAYLEANTEDKGVDLYVLERALLSTHSKANVIFPKILEGYQNYSLAQFKDVFTKFEEVRARGRKRTMVG</sequence>
<evidence type="ECO:0000256" key="10">
    <source>
        <dbReference type="ARBA" id="ARBA00048679"/>
    </source>
</evidence>
<dbReference type="NCBIfam" id="TIGR03724">
    <property type="entry name" value="arch_bud32"/>
    <property type="match status" value="1"/>
</dbReference>
<reference evidence="12" key="1">
    <citation type="journal article" date="2023" name="Insect Mol. Biol.">
        <title>Genome sequencing provides insights into the evolution of gene families encoding plant cell wall-degrading enzymes in longhorned beetles.</title>
        <authorList>
            <person name="Shin N.R."/>
            <person name="Okamura Y."/>
            <person name="Kirsch R."/>
            <person name="Pauchet Y."/>
        </authorList>
    </citation>
    <scope>NUCLEOTIDE SEQUENCE</scope>
    <source>
        <strain evidence="12">MMC_N1</strain>
    </source>
</reference>
<keyword evidence="7" id="KW-0418">Kinase</keyword>
<evidence type="ECO:0000313" key="13">
    <source>
        <dbReference type="Proteomes" id="UP001162164"/>
    </source>
</evidence>
<accession>A0ABQ9J4P8</accession>
<feature type="domain" description="Protein kinase" evidence="11">
    <location>
        <begin position="1"/>
        <end position="239"/>
    </location>
</feature>
<evidence type="ECO:0000259" key="11">
    <source>
        <dbReference type="PROSITE" id="PS50011"/>
    </source>
</evidence>
<comment type="similarity">
    <text evidence="1">Belongs to the protein kinase superfamily. BUD32 family.</text>
</comment>
<dbReference type="EC" id="2.7.11.1" evidence="2"/>
<name>A0ABQ9J4P8_9CUCU</name>
<keyword evidence="4" id="KW-0808">Transferase</keyword>
<keyword evidence="5" id="KW-0819">tRNA processing</keyword>
<comment type="caution">
    <text evidence="12">The sequence shown here is derived from an EMBL/GenBank/DDBJ whole genome shotgun (WGS) entry which is preliminary data.</text>
</comment>
<gene>
    <name evidence="12" type="ORF">NQ317_012627</name>
</gene>
<evidence type="ECO:0000256" key="9">
    <source>
        <dbReference type="ARBA" id="ARBA00047899"/>
    </source>
</evidence>
<dbReference type="PROSITE" id="PS50011">
    <property type="entry name" value="PROTEIN_KINASE_DOM"/>
    <property type="match status" value="1"/>
</dbReference>
<keyword evidence="13" id="KW-1185">Reference proteome</keyword>
<evidence type="ECO:0000256" key="2">
    <source>
        <dbReference type="ARBA" id="ARBA00012513"/>
    </source>
</evidence>
<dbReference type="InterPro" id="IPR000719">
    <property type="entry name" value="Prot_kinase_dom"/>
</dbReference>
<comment type="catalytic activity">
    <reaction evidence="9">
        <text>L-threonyl-[protein] + ATP = O-phospho-L-threonyl-[protein] + ADP + H(+)</text>
        <dbReference type="Rhea" id="RHEA:46608"/>
        <dbReference type="Rhea" id="RHEA-COMP:11060"/>
        <dbReference type="Rhea" id="RHEA-COMP:11605"/>
        <dbReference type="ChEBI" id="CHEBI:15378"/>
        <dbReference type="ChEBI" id="CHEBI:30013"/>
        <dbReference type="ChEBI" id="CHEBI:30616"/>
        <dbReference type="ChEBI" id="CHEBI:61977"/>
        <dbReference type="ChEBI" id="CHEBI:456216"/>
        <dbReference type="EC" id="2.7.11.1"/>
    </reaction>
</comment>
<comment type="catalytic activity">
    <reaction evidence="10">
        <text>L-seryl-[protein] + ATP = O-phospho-L-seryl-[protein] + ADP + H(+)</text>
        <dbReference type="Rhea" id="RHEA:17989"/>
        <dbReference type="Rhea" id="RHEA-COMP:9863"/>
        <dbReference type="Rhea" id="RHEA-COMP:11604"/>
        <dbReference type="ChEBI" id="CHEBI:15378"/>
        <dbReference type="ChEBI" id="CHEBI:29999"/>
        <dbReference type="ChEBI" id="CHEBI:30616"/>
        <dbReference type="ChEBI" id="CHEBI:83421"/>
        <dbReference type="ChEBI" id="CHEBI:456216"/>
        <dbReference type="EC" id="2.7.11.1"/>
    </reaction>
</comment>